<proteinExistence type="predicted"/>
<comment type="caution">
    <text evidence="1">The sequence shown here is derived from an EMBL/GenBank/DDBJ whole genome shotgun (WGS) entry which is preliminary data.</text>
</comment>
<sequence>MKKNKKVVIIGSTQYYDRIIKHKEKLESEGYEVLIPAFDDHPEFDELQVCEYNRDLIEKADEVHVIWDQRSF</sequence>
<gene>
    <name evidence="1" type="ORF">S01H4_37948</name>
</gene>
<feature type="non-terminal residue" evidence="1">
    <location>
        <position position="72"/>
    </location>
</feature>
<reference evidence="1" key="1">
    <citation type="journal article" date="2014" name="Front. Microbiol.">
        <title>High frequency of phylogenetically diverse reductive dehalogenase-homologous genes in deep subseafloor sedimentary metagenomes.</title>
        <authorList>
            <person name="Kawai M."/>
            <person name="Futagami T."/>
            <person name="Toyoda A."/>
            <person name="Takaki Y."/>
            <person name="Nishi S."/>
            <person name="Hori S."/>
            <person name="Arai W."/>
            <person name="Tsubouchi T."/>
            <person name="Morono Y."/>
            <person name="Uchiyama I."/>
            <person name="Ito T."/>
            <person name="Fujiyama A."/>
            <person name="Inagaki F."/>
            <person name="Takami H."/>
        </authorList>
    </citation>
    <scope>NUCLEOTIDE SEQUENCE</scope>
    <source>
        <strain evidence="1">Expedition CK06-06</strain>
    </source>
</reference>
<organism evidence="1">
    <name type="scientific">marine sediment metagenome</name>
    <dbReference type="NCBI Taxonomy" id="412755"/>
    <lineage>
        <taxon>unclassified sequences</taxon>
        <taxon>metagenomes</taxon>
        <taxon>ecological metagenomes</taxon>
    </lineage>
</organism>
<name>X1C6N3_9ZZZZ</name>
<evidence type="ECO:0000313" key="1">
    <source>
        <dbReference type="EMBL" id="GAH03746.1"/>
    </source>
</evidence>
<protein>
    <submittedName>
        <fullName evidence="1">Uncharacterized protein</fullName>
    </submittedName>
</protein>
<dbReference type="AlphaFoldDB" id="X1C6N3"/>
<accession>X1C6N3</accession>
<dbReference type="EMBL" id="BART01020420">
    <property type="protein sequence ID" value="GAH03746.1"/>
    <property type="molecule type" value="Genomic_DNA"/>
</dbReference>